<dbReference type="EMBL" id="JAHLJV010000125">
    <property type="protein sequence ID" value="KAK1569706.1"/>
    <property type="molecule type" value="Genomic_DNA"/>
</dbReference>
<evidence type="ECO:0000313" key="2">
    <source>
        <dbReference type="EMBL" id="KAK1569706.1"/>
    </source>
</evidence>
<accession>A0AAD8PLE1</accession>
<evidence type="ECO:0000256" key="1">
    <source>
        <dbReference type="SAM" id="MobiDB-lite"/>
    </source>
</evidence>
<feature type="compositionally biased region" description="Basic and acidic residues" evidence="1">
    <location>
        <begin position="265"/>
        <end position="274"/>
    </location>
</feature>
<reference evidence="2" key="1">
    <citation type="submission" date="2021-06" db="EMBL/GenBank/DDBJ databases">
        <title>Comparative genomics, transcriptomics and evolutionary studies reveal genomic signatures of adaptation to plant cell wall in hemibiotrophic fungi.</title>
        <authorList>
            <consortium name="DOE Joint Genome Institute"/>
            <person name="Baroncelli R."/>
            <person name="Diaz J.F."/>
            <person name="Benocci T."/>
            <person name="Peng M."/>
            <person name="Battaglia E."/>
            <person name="Haridas S."/>
            <person name="Andreopoulos W."/>
            <person name="Labutti K."/>
            <person name="Pangilinan J."/>
            <person name="Floch G.L."/>
            <person name="Makela M.R."/>
            <person name="Henrissat B."/>
            <person name="Grigoriev I.V."/>
            <person name="Crouch J.A."/>
            <person name="De Vries R.P."/>
            <person name="Sukno S.A."/>
            <person name="Thon M.R."/>
        </authorList>
    </citation>
    <scope>NUCLEOTIDE SEQUENCE</scope>
    <source>
        <strain evidence="2">CBS 125086</strain>
    </source>
</reference>
<dbReference type="AlphaFoldDB" id="A0AAD8PLE1"/>
<dbReference type="GeneID" id="85443481"/>
<gene>
    <name evidence="2" type="ORF">LY79DRAFT_571391</name>
</gene>
<dbReference type="RefSeq" id="XP_060407914.1">
    <property type="nucleotide sequence ID" value="XM_060559241.1"/>
</dbReference>
<feature type="region of interest" description="Disordered" evidence="1">
    <location>
        <begin position="241"/>
        <end position="274"/>
    </location>
</feature>
<evidence type="ECO:0000313" key="3">
    <source>
        <dbReference type="Proteomes" id="UP001230504"/>
    </source>
</evidence>
<name>A0AAD8PLE1_9PEZI</name>
<comment type="caution">
    <text evidence="2">The sequence shown here is derived from an EMBL/GenBank/DDBJ whole genome shotgun (WGS) entry which is preliminary data.</text>
</comment>
<organism evidence="2 3">
    <name type="scientific">Colletotrichum navitas</name>
    <dbReference type="NCBI Taxonomy" id="681940"/>
    <lineage>
        <taxon>Eukaryota</taxon>
        <taxon>Fungi</taxon>
        <taxon>Dikarya</taxon>
        <taxon>Ascomycota</taxon>
        <taxon>Pezizomycotina</taxon>
        <taxon>Sordariomycetes</taxon>
        <taxon>Hypocreomycetidae</taxon>
        <taxon>Glomerellales</taxon>
        <taxon>Glomerellaceae</taxon>
        <taxon>Colletotrichum</taxon>
        <taxon>Colletotrichum graminicola species complex</taxon>
    </lineage>
</organism>
<dbReference type="Proteomes" id="UP001230504">
    <property type="component" value="Unassembled WGS sequence"/>
</dbReference>
<keyword evidence="3" id="KW-1185">Reference proteome</keyword>
<feature type="compositionally biased region" description="Polar residues" evidence="1">
    <location>
        <begin position="117"/>
        <end position="132"/>
    </location>
</feature>
<protein>
    <submittedName>
        <fullName evidence="2">Uncharacterized protein</fullName>
    </submittedName>
</protein>
<sequence>MGRYRSNPPTQRLSNEWHLHSRTTRALKPSSLLLLPFSSLSTSLKRHTRPVSIQMPLPRPFFPCSLVCPFPLPRGPCSPHTSSTVRAVVRAYYYYILSPSSSSNWLLITRQQPTQSRRAADRSTCQTTTLPSNRVPGAPPNPCLDRFIGPAVLPGCFTTAFLFLRYPWRETGKKDPPPPTYPFVLVVVVVVVKHVCTPNPSPANAVRTRKTLALVISMHDEHTRPSSWLPAGKGDSHLLLSPSAGEPPCLAEPIPEDATTASSEPARESRGGWL</sequence>
<feature type="region of interest" description="Disordered" evidence="1">
    <location>
        <begin position="117"/>
        <end position="136"/>
    </location>
</feature>
<proteinExistence type="predicted"/>